<gene>
    <name evidence="2" type="ORF">M422DRAFT_260381</name>
</gene>
<feature type="region of interest" description="Disordered" evidence="1">
    <location>
        <begin position="1"/>
        <end position="25"/>
    </location>
</feature>
<dbReference type="Proteomes" id="UP000054279">
    <property type="component" value="Unassembled WGS sequence"/>
</dbReference>
<reference evidence="2 3" key="1">
    <citation type="submission" date="2014-06" db="EMBL/GenBank/DDBJ databases">
        <title>Evolutionary Origins and Diversification of the Mycorrhizal Mutualists.</title>
        <authorList>
            <consortium name="DOE Joint Genome Institute"/>
            <consortium name="Mycorrhizal Genomics Consortium"/>
            <person name="Kohler A."/>
            <person name="Kuo A."/>
            <person name="Nagy L.G."/>
            <person name="Floudas D."/>
            <person name="Copeland A."/>
            <person name="Barry K.W."/>
            <person name="Cichocki N."/>
            <person name="Veneault-Fourrey C."/>
            <person name="LaButti K."/>
            <person name="Lindquist E.A."/>
            <person name="Lipzen A."/>
            <person name="Lundell T."/>
            <person name="Morin E."/>
            <person name="Murat C."/>
            <person name="Riley R."/>
            <person name="Ohm R."/>
            <person name="Sun H."/>
            <person name="Tunlid A."/>
            <person name="Henrissat B."/>
            <person name="Grigoriev I.V."/>
            <person name="Hibbett D.S."/>
            <person name="Martin F."/>
        </authorList>
    </citation>
    <scope>NUCLEOTIDE SEQUENCE [LARGE SCALE GENOMIC DNA]</scope>
    <source>
        <strain evidence="2 3">SS14</strain>
    </source>
</reference>
<evidence type="ECO:0000313" key="3">
    <source>
        <dbReference type="Proteomes" id="UP000054279"/>
    </source>
</evidence>
<dbReference type="HOGENOM" id="CLU_1526128_0_0_1"/>
<keyword evidence="3" id="KW-1185">Reference proteome</keyword>
<organism evidence="2 3">
    <name type="scientific">Sphaerobolus stellatus (strain SS14)</name>
    <dbReference type="NCBI Taxonomy" id="990650"/>
    <lineage>
        <taxon>Eukaryota</taxon>
        <taxon>Fungi</taxon>
        <taxon>Dikarya</taxon>
        <taxon>Basidiomycota</taxon>
        <taxon>Agaricomycotina</taxon>
        <taxon>Agaricomycetes</taxon>
        <taxon>Phallomycetidae</taxon>
        <taxon>Geastrales</taxon>
        <taxon>Sphaerobolaceae</taxon>
        <taxon>Sphaerobolus</taxon>
    </lineage>
</organism>
<accession>A0A0C9V6L0</accession>
<sequence>MALIDGHDVAKEQKSAGAKAKASKKQQAALELRDAVMMGMRPRNTLSDITQLDGATAYEKQGQCKHKRSQTLLGADKENCAPSASKHVRNQTTIASVLQQREEEDVKRLEEAHAHNEQRHKQIINGFDHMTQGLTTLNETIQYSMRRDSESNAQPPKSSRFFHLSSSKGITEQMLI</sequence>
<feature type="region of interest" description="Disordered" evidence="1">
    <location>
        <begin position="146"/>
        <end position="176"/>
    </location>
</feature>
<feature type="compositionally biased region" description="Basic and acidic residues" evidence="1">
    <location>
        <begin position="1"/>
        <end position="14"/>
    </location>
</feature>
<proteinExistence type="predicted"/>
<protein>
    <submittedName>
        <fullName evidence="2">Uncharacterized protein</fullName>
    </submittedName>
</protein>
<dbReference type="AlphaFoldDB" id="A0A0C9V6L0"/>
<name>A0A0C9V6L0_SPHS4</name>
<evidence type="ECO:0000256" key="1">
    <source>
        <dbReference type="SAM" id="MobiDB-lite"/>
    </source>
</evidence>
<dbReference type="OrthoDB" id="3265199at2759"/>
<dbReference type="EMBL" id="KN837171">
    <property type="protein sequence ID" value="KIJ37217.1"/>
    <property type="molecule type" value="Genomic_DNA"/>
</dbReference>
<feature type="compositionally biased region" description="Low complexity" evidence="1">
    <location>
        <begin position="15"/>
        <end position="25"/>
    </location>
</feature>
<evidence type="ECO:0000313" key="2">
    <source>
        <dbReference type="EMBL" id="KIJ37217.1"/>
    </source>
</evidence>